<dbReference type="PANTHER" id="PTHR32481">
    <property type="entry name" value="AMINOPEPTIDASE"/>
    <property type="match status" value="1"/>
</dbReference>
<dbReference type="PANTHER" id="PTHR32481:SF0">
    <property type="entry name" value="AMINOPEPTIDASE YPDE-RELATED"/>
    <property type="match status" value="1"/>
</dbReference>
<proteinExistence type="predicted"/>
<dbReference type="EMBL" id="CAESAN010000126">
    <property type="protein sequence ID" value="CAB4346386.1"/>
    <property type="molecule type" value="Genomic_DNA"/>
</dbReference>
<evidence type="ECO:0000313" key="2">
    <source>
        <dbReference type="EMBL" id="CAB4346386.1"/>
    </source>
</evidence>
<name>A0A6J5ZYP0_9ZZZZ</name>
<dbReference type="Pfam" id="PF04389">
    <property type="entry name" value="Peptidase_M28"/>
    <property type="match status" value="1"/>
</dbReference>
<gene>
    <name evidence="2" type="ORF">UFOPK3547_01341</name>
</gene>
<dbReference type="Gene3D" id="3.40.630.10">
    <property type="entry name" value="Zn peptidases"/>
    <property type="match status" value="1"/>
</dbReference>
<evidence type="ECO:0000259" key="1">
    <source>
        <dbReference type="Pfam" id="PF04389"/>
    </source>
</evidence>
<reference evidence="2" key="1">
    <citation type="submission" date="2020-05" db="EMBL/GenBank/DDBJ databases">
        <authorList>
            <person name="Chiriac C."/>
            <person name="Salcher M."/>
            <person name="Ghai R."/>
            <person name="Kavagutti S V."/>
        </authorList>
    </citation>
    <scope>NUCLEOTIDE SEQUENCE</scope>
</reference>
<protein>
    <submittedName>
        <fullName evidence="2">Unannotated protein</fullName>
    </submittedName>
</protein>
<feature type="domain" description="Peptidase M28" evidence="1">
    <location>
        <begin position="214"/>
        <end position="383"/>
    </location>
</feature>
<sequence length="399" mass="42640">METVDDRQLEALARDALSELTEFDRASASEGEKRAASMIRQWLEDDGASASVEQERAHGTYWWPLGLLTAGAGLAAVAKSRLVRLTVGLFSAAALADDISGGRQWFRRALPQRSTWNVVAEAGDATAPTTVVFVAHHDAANWSLLFSPRLPEFFGERFPAQLARSQTTPPIMFPVFAGPVLTAISGATGSTLLRRLGCLLSLGSALTFAEIGSRSVVPGANDNLSGVAVLLGLARILRGSPVSGVRVLLVSTGSEESFMEGMRGFARSHFDSLPTQSTHFVCIDSVGSPTLMQLEGEGMLKMRDYPQPLKELLSDSAAELDIPLVRGLRFRNATDALISLKAGYPTVMLGSISKYKAPSNYHWPTDTAENVDYGSVVAATRLCERLIAKLAASGAGADD</sequence>
<organism evidence="2">
    <name type="scientific">freshwater metagenome</name>
    <dbReference type="NCBI Taxonomy" id="449393"/>
    <lineage>
        <taxon>unclassified sequences</taxon>
        <taxon>metagenomes</taxon>
        <taxon>ecological metagenomes</taxon>
    </lineage>
</organism>
<dbReference type="InterPro" id="IPR051464">
    <property type="entry name" value="Peptidase_M42_aminopept"/>
</dbReference>
<dbReference type="InterPro" id="IPR007484">
    <property type="entry name" value="Peptidase_M28"/>
</dbReference>
<dbReference type="AlphaFoldDB" id="A0A6J5ZYP0"/>
<accession>A0A6J5ZYP0</accession>
<dbReference type="SUPFAM" id="SSF53187">
    <property type="entry name" value="Zn-dependent exopeptidases"/>
    <property type="match status" value="1"/>
</dbReference>